<keyword evidence="3" id="KW-1185">Reference proteome</keyword>
<evidence type="ECO:0000313" key="3">
    <source>
        <dbReference type="Proteomes" id="UP000293142"/>
    </source>
</evidence>
<dbReference type="AlphaFoldDB" id="A0A4Q9DFK5"/>
<gene>
    <name evidence="2" type="ORF">EYB31_32640</name>
</gene>
<dbReference type="RefSeq" id="WP_131017708.1">
    <property type="nucleotide sequence ID" value="NZ_SIRE01000030.1"/>
</dbReference>
<dbReference type="OrthoDB" id="2068061at2"/>
<proteinExistence type="predicted"/>
<evidence type="ECO:0000313" key="2">
    <source>
        <dbReference type="EMBL" id="TBL70770.1"/>
    </source>
</evidence>
<reference evidence="2 3" key="1">
    <citation type="submission" date="2019-02" db="EMBL/GenBank/DDBJ databases">
        <title>Paenibacillus sp. nov., isolated from surface-sterilized tissue of Thalictrum simplex L.</title>
        <authorList>
            <person name="Tuo L."/>
        </authorList>
    </citation>
    <scope>NUCLEOTIDE SEQUENCE [LARGE SCALE GENOMIC DNA]</scope>
    <source>
        <strain evidence="2 3">N2SHLJ1</strain>
    </source>
</reference>
<feature type="region of interest" description="Disordered" evidence="1">
    <location>
        <begin position="25"/>
        <end position="117"/>
    </location>
</feature>
<comment type="caution">
    <text evidence="2">The sequence shown here is derived from an EMBL/GenBank/DDBJ whole genome shotgun (WGS) entry which is preliminary data.</text>
</comment>
<feature type="compositionally biased region" description="Polar residues" evidence="1">
    <location>
        <begin position="25"/>
        <end position="37"/>
    </location>
</feature>
<feature type="compositionally biased region" description="Pro residues" evidence="1">
    <location>
        <begin position="73"/>
        <end position="111"/>
    </location>
</feature>
<evidence type="ECO:0008006" key="4">
    <source>
        <dbReference type="Google" id="ProtNLM"/>
    </source>
</evidence>
<accession>A0A4Q9DFK5</accession>
<dbReference type="Proteomes" id="UP000293142">
    <property type="component" value="Unassembled WGS sequence"/>
</dbReference>
<sequence length="193" mass="19912">MYPVYYYASPYRSFSGVPGAWQGTLPGTISGPDSQMGTFPPGQQGASPSAAPMAPPWSYPPGPFPGGGGPAPGGFPPPPPPAGGPAPGGFPPPPPPGGPAGGPPQGPPPSFTPTQATYGAGPGALAISPGSIQGCLYRYVYIWQNNGQSYWVYLTNVSRHSISGYRWLGFGPVGSWVYFGIDLNQISQFYCYG</sequence>
<organism evidence="2 3">
    <name type="scientific">Paenibacillus thalictri</name>
    <dbReference type="NCBI Taxonomy" id="2527873"/>
    <lineage>
        <taxon>Bacteria</taxon>
        <taxon>Bacillati</taxon>
        <taxon>Bacillota</taxon>
        <taxon>Bacilli</taxon>
        <taxon>Bacillales</taxon>
        <taxon>Paenibacillaceae</taxon>
        <taxon>Paenibacillus</taxon>
    </lineage>
</organism>
<dbReference type="EMBL" id="SIRE01000030">
    <property type="protein sequence ID" value="TBL70770.1"/>
    <property type="molecule type" value="Genomic_DNA"/>
</dbReference>
<name>A0A4Q9DFK5_9BACL</name>
<feature type="compositionally biased region" description="Pro residues" evidence="1">
    <location>
        <begin position="53"/>
        <end position="64"/>
    </location>
</feature>
<evidence type="ECO:0000256" key="1">
    <source>
        <dbReference type="SAM" id="MobiDB-lite"/>
    </source>
</evidence>
<protein>
    <recommendedName>
        <fullName evidence="4">Transporter</fullName>
    </recommendedName>
</protein>